<proteinExistence type="predicted"/>
<accession>A0A392UF43</accession>
<feature type="non-terminal residue" evidence="1">
    <location>
        <position position="59"/>
    </location>
</feature>
<dbReference type="EMBL" id="LXQA010793654">
    <property type="protein sequence ID" value="MCI71304.1"/>
    <property type="molecule type" value="Genomic_DNA"/>
</dbReference>
<dbReference type="AlphaFoldDB" id="A0A392UF43"/>
<keyword evidence="2" id="KW-1185">Reference proteome</keyword>
<dbReference type="Proteomes" id="UP000265520">
    <property type="component" value="Unassembled WGS sequence"/>
</dbReference>
<organism evidence="1 2">
    <name type="scientific">Trifolium medium</name>
    <dbReference type="NCBI Taxonomy" id="97028"/>
    <lineage>
        <taxon>Eukaryota</taxon>
        <taxon>Viridiplantae</taxon>
        <taxon>Streptophyta</taxon>
        <taxon>Embryophyta</taxon>
        <taxon>Tracheophyta</taxon>
        <taxon>Spermatophyta</taxon>
        <taxon>Magnoliopsida</taxon>
        <taxon>eudicotyledons</taxon>
        <taxon>Gunneridae</taxon>
        <taxon>Pentapetalae</taxon>
        <taxon>rosids</taxon>
        <taxon>fabids</taxon>
        <taxon>Fabales</taxon>
        <taxon>Fabaceae</taxon>
        <taxon>Papilionoideae</taxon>
        <taxon>50 kb inversion clade</taxon>
        <taxon>NPAAA clade</taxon>
        <taxon>Hologalegina</taxon>
        <taxon>IRL clade</taxon>
        <taxon>Trifolieae</taxon>
        <taxon>Trifolium</taxon>
    </lineage>
</organism>
<sequence>VPESVLSPNDIPVVNEFLDVFPEDITSLPPEREIEFSIDLMPEAQPISVAPYRMSSVEL</sequence>
<comment type="caution">
    <text evidence="1">The sequence shown here is derived from an EMBL/GenBank/DDBJ whole genome shotgun (WGS) entry which is preliminary data.</text>
</comment>
<reference evidence="1 2" key="1">
    <citation type="journal article" date="2018" name="Front. Plant Sci.">
        <title>Red Clover (Trifolium pratense) and Zigzag Clover (T. medium) - A Picture of Genomic Similarities and Differences.</title>
        <authorList>
            <person name="Dluhosova J."/>
            <person name="Istvanek J."/>
            <person name="Nedelnik J."/>
            <person name="Repkova J."/>
        </authorList>
    </citation>
    <scope>NUCLEOTIDE SEQUENCE [LARGE SCALE GENOMIC DNA]</scope>
    <source>
        <strain evidence="2">cv. 10/8</strain>
        <tissue evidence="1">Leaf</tissue>
    </source>
</reference>
<feature type="non-terminal residue" evidence="1">
    <location>
        <position position="1"/>
    </location>
</feature>
<evidence type="ECO:0000313" key="1">
    <source>
        <dbReference type="EMBL" id="MCI71304.1"/>
    </source>
</evidence>
<name>A0A392UF43_9FABA</name>
<evidence type="ECO:0000313" key="2">
    <source>
        <dbReference type="Proteomes" id="UP000265520"/>
    </source>
</evidence>
<protein>
    <submittedName>
        <fullName evidence="1">Cellular nucleic acid-binding protein</fullName>
    </submittedName>
</protein>